<evidence type="ECO:0000313" key="3">
    <source>
        <dbReference type="EMBL" id="CAK9072532.1"/>
    </source>
</evidence>
<feature type="region of interest" description="Disordered" evidence="1">
    <location>
        <begin position="82"/>
        <end position="145"/>
    </location>
</feature>
<dbReference type="EMBL" id="CAXAMN010022762">
    <property type="protein sequence ID" value="CAK9072532.1"/>
    <property type="molecule type" value="Genomic_DNA"/>
</dbReference>
<evidence type="ECO:0000256" key="2">
    <source>
        <dbReference type="SAM" id="SignalP"/>
    </source>
</evidence>
<feature type="chain" id="PRO_5047318116" evidence="2">
    <location>
        <begin position="22"/>
        <end position="176"/>
    </location>
</feature>
<keyword evidence="2" id="KW-0732">Signal</keyword>
<feature type="compositionally biased region" description="Basic residues" evidence="1">
    <location>
        <begin position="133"/>
        <end position="143"/>
    </location>
</feature>
<protein>
    <submittedName>
        <fullName evidence="3">Uncharacterized protein</fullName>
    </submittedName>
</protein>
<reference evidence="3 4" key="1">
    <citation type="submission" date="2024-02" db="EMBL/GenBank/DDBJ databases">
        <authorList>
            <person name="Chen Y."/>
            <person name="Shah S."/>
            <person name="Dougan E. K."/>
            <person name="Thang M."/>
            <person name="Chan C."/>
        </authorList>
    </citation>
    <scope>NUCLEOTIDE SEQUENCE [LARGE SCALE GENOMIC DNA]</scope>
</reference>
<evidence type="ECO:0000313" key="4">
    <source>
        <dbReference type="Proteomes" id="UP001642484"/>
    </source>
</evidence>
<feature type="signal peptide" evidence="2">
    <location>
        <begin position="1"/>
        <end position="21"/>
    </location>
</feature>
<organism evidence="3 4">
    <name type="scientific">Durusdinium trenchii</name>
    <dbReference type="NCBI Taxonomy" id="1381693"/>
    <lineage>
        <taxon>Eukaryota</taxon>
        <taxon>Sar</taxon>
        <taxon>Alveolata</taxon>
        <taxon>Dinophyceae</taxon>
        <taxon>Suessiales</taxon>
        <taxon>Symbiodiniaceae</taxon>
        <taxon>Durusdinium</taxon>
    </lineage>
</organism>
<sequence length="176" mass="19711">MFSLPQYFAMLCLTLSKAAVAESLWDGETQDFWELCKSCTSNRRVFCFTTGTCLDLDIDAPSEALWSACMNPLLIPDSCRTKGIHPPGTSREAKAGKTHRPGQSLEKAWTRPKRGHTDPDGHGVAKQTQTRAGHIRARRRRKDKAWTRRWKDGIETFDSVARKIASSGCLTDASKR</sequence>
<proteinExistence type="predicted"/>
<comment type="caution">
    <text evidence="3">The sequence shown here is derived from an EMBL/GenBank/DDBJ whole genome shotgun (WGS) entry which is preliminary data.</text>
</comment>
<evidence type="ECO:0000256" key="1">
    <source>
        <dbReference type="SAM" id="MobiDB-lite"/>
    </source>
</evidence>
<name>A0ABP0PAL0_9DINO</name>
<accession>A0ABP0PAL0</accession>
<dbReference type="Proteomes" id="UP001642484">
    <property type="component" value="Unassembled WGS sequence"/>
</dbReference>
<gene>
    <name evidence="3" type="ORF">CCMP2556_LOCUS35683</name>
</gene>
<keyword evidence="4" id="KW-1185">Reference proteome</keyword>